<dbReference type="SUPFAM" id="SSF117916">
    <property type="entry name" value="Fe-S cluster assembly (FSCA) domain-like"/>
    <property type="match status" value="1"/>
</dbReference>
<evidence type="ECO:0000256" key="4">
    <source>
        <dbReference type="ARBA" id="ARBA00023004"/>
    </source>
</evidence>
<dbReference type="InterPro" id="IPR033756">
    <property type="entry name" value="YlxH/NBP35"/>
</dbReference>
<keyword evidence="10" id="KW-1185">Reference proteome</keyword>
<keyword evidence="6" id="KW-0378">Hydrolase</keyword>
<evidence type="ECO:0000256" key="2">
    <source>
        <dbReference type="ARBA" id="ARBA00022741"/>
    </source>
</evidence>
<dbReference type="InterPro" id="IPR019591">
    <property type="entry name" value="Mrp/NBP35_ATP-bd"/>
</dbReference>
<name>A0ABU7LPI8_9PROT</name>
<evidence type="ECO:0000256" key="1">
    <source>
        <dbReference type="ARBA" id="ARBA00022723"/>
    </source>
</evidence>
<dbReference type="InterPro" id="IPR003593">
    <property type="entry name" value="AAA+_ATPase"/>
</dbReference>
<feature type="compositionally biased region" description="Low complexity" evidence="7">
    <location>
        <begin position="78"/>
        <end position="99"/>
    </location>
</feature>
<organism evidence="9 10">
    <name type="scientific">Hyphobacterium lacteum</name>
    <dbReference type="NCBI Taxonomy" id="3116575"/>
    <lineage>
        <taxon>Bacteria</taxon>
        <taxon>Pseudomonadati</taxon>
        <taxon>Pseudomonadota</taxon>
        <taxon>Alphaproteobacteria</taxon>
        <taxon>Maricaulales</taxon>
        <taxon>Maricaulaceae</taxon>
        <taxon>Hyphobacterium</taxon>
    </lineage>
</organism>
<dbReference type="SMART" id="SM00382">
    <property type="entry name" value="AAA"/>
    <property type="match status" value="1"/>
</dbReference>
<keyword evidence="4 6" id="KW-0408">Iron</keyword>
<dbReference type="RefSeq" id="WP_330198492.1">
    <property type="nucleotide sequence ID" value="NZ_JAZDRP010000003.1"/>
</dbReference>
<feature type="domain" description="AAA+ ATPase" evidence="8">
    <location>
        <begin position="108"/>
        <end position="259"/>
    </location>
</feature>
<evidence type="ECO:0000313" key="9">
    <source>
        <dbReference type="EMBL" id="MEE2525829.1"/>
    </source>
</evidence>
<dbReference type="InterPro" id="IPR044304">
    <property type="entry name" value="NUBPL-like"/>
</dbReference>
<dbReference type="CDD" id="cd02037">
    <property type="entry name" value="Mrp_NBP35"/>
    <property type="match status" value="1"/>
</dbReference>
<evidence type="ECO:0000256" key="3">
    <source>
        <dbReference type="ARBA" id="ARBA00022840"/>
    </source>
</evidence>
<keyword evidence="1 6" id="KW-0479">Metal-binding</keyword>
<dbReference type="InterPro" id="IPR034904">
    <property type="entry name" value="FSCA_dom_sf"/>
</dbReference>
<comment type="function">
    <text evidence="6">Binds and transfers iron-sulfur (Fe-S) clusters to target apoproteins. Can hydrolyze ATP.</text>
</comment>
<accession>A0ABU7LPI8</accession>
<dbReference type="PANTHER" id="PTHR42961:SF2">
    <property type="entry name" value="IRON-SULFUR PROTEIN NUBPL"/>
    <property type="match status" value="1"/>
</dbReference>
<protein>
    <recommendedName>
        <fullName evidence="6">Iron-sulfur cluster carrier protein</fullName>
    </recommendedName>
</protein>
<evidence type="ECO:0000256" key="5">
    <source>
        <dbReference type="ARBA" id="ARBA00023014"/>
    </source>
</evidence>
<comment type="similarity">
    <text evidence="6">Belongs to the Mrp/NBP35 ATP-binding proteins family.</text>
</comment>
<keyword evidence="5 6" id="KW-0411">Iron-sulfur</keyword>
<dbReference type="InterPro" id="IPR027417">
    <property type="entry name" value="P-loop_NTPase"/>
</dbReference>
<proteinExistence type="inferred from homology"/>
<dbReference type="GO" id="GO:0005524">
    <property type="term" value="F:ATP binding"/>
    <property type="evidence" value="ECO:0007669"/>
    <property type="project" value="UniProtKB-KW"/>
</dbReference>
<dbReference type="PANTHER" id="PTHR42961">
    <property type="entry name" value="IRON-SULFUR PROTEIN NUBPL"/>
    <property type="match status" value="1"/>
</dbReference>
<dbReference type="HAMAP" id="MF_02040">
    <property type="entry name" value="Mrp_NBP35"/>
    <property type="match status" value="1"/>
</dbReference>
<comment type="subunit">
    <text evidence="6">Homodimer.</text>
</comment>
<reference evidence="9 10" key="1">
    <citation type="submission" date="2024-01" db="EMBL/GenBank/DDBJ databases">
        <title>Hyphobacterium bacterium isolated from marine sediment.</title>
        <authorList>
            <person name="Zhao S."/>
        </authorList>
    </citation>
    <scope>NUCLEOTIDE SEQUENCE [LARGE SCALE GENOMIC DNA]</scope>
    <source>
        <strain evidence="10">HN65</strain>
    </source>
</reference>
<feature type="region of interest" description="Disordered" evidence="7">
    <location>
        <begin position="77"/>
        <end position="105"/>
    </location>
</feature>
<dbReference type="Proteomes" id="UP001354971">
    <property type="component" value="Unassembled WGS sequence"/>
</dbReference>
<dbReference type="Pfam" id="PF10609">
    <property type="entry name" value="ParA"/>
    <property type="match status" value="1"/>
</dbReference>
<dbReference type="EMBL" id="JAZDRP010000003">
    <property type="protein sequence ID" value="MEE2525829.1"/>
    <property type="molecule type" value="Genomic_DNA"/>
</dbReference>
<evidence type="ECO:0000259" key="8">
    <source>
        <dbReference type="SMART" id="SM00382"/>
    </source>
</evidence>
<comment type="caution">
    <text evidence="9">The sequence shown here is derived from an EMBL/GenBank/DDBJ whole genome shotgun (WGS) entry which is preliminary data.</text>
</comment>
<dbReference type="SUPFAM" id="SSF52540">
    <property type="entry name" value="P-loop containing nucleoside triphosphate hydrolases"/>
    <property type="match status" value="1"/>
</dbReference>
<sequence length="366" mass="37984">MSDALTRQLDEISDPATGKGLQTAGRLDGVAVSNGVATIVLKTQPGEDVSALKKDIEACALRVNDVDRVRIITTLQRPASGAGDAPQGQGGPQADPRQASPKAPKPADLVIAVAAGKGGVGKSTVAANLAAALTKAGKRVAILDADIYGPSVPRLLGLQDTMGLKKTDKGIEPARAHGVSVVSMGFLTKPNQPVVWRGPMIQGAIQQFLNETDWGQPDVLIIDMPPGTGDAQLAIAQTLAIDGAVIACTPQDLALDDARKAMTMFEKTHTPILGLIENMSVFLCPHCGEPSEIFGHGGTRAEAQTMGVPFLGEIPLTIELRERSDTGRPVAFDDGPVADAFARAAEGVLASASEARKAAPEIVFSD</sequence>
<feature type="region of interest" description="Disordered" evidence="7">
    <location>
        <begin position="1"/>
        <end position="21"/>
    </location>
</feature>
<dbReference type="Gene3D" id="3.40.50.300">
    <property type="entry name" value="P-loop containing nucleotide triphosphate hydrolases"/>
    <property type="match status" value="1"/>
</dbReference>
<gene>
    <name evidence="9" type="ORF">V0U79_05575</name>
</gene>
<keyword evidence="2 6" id="KW-0547">Nucleotide-binding</keyword>
<keyword evidence="3 6" id="KW-0067">ATP-binding</keyword>
<feature type="binding site" evidence="6">
    <location>
        <begin position="116"/>
        <end position="123"/>
    </location>
    <ligand>
        <name>ATP</name>
        <dbReference type="ChEBI" id="CHEBI:30616"/>
    </ligand>
</feature>
<evidence type="ECO:0000256" key="6">
    <source>
        <dbReference type="HAMAP-Rule" id="MF_02040"/>
    </source>
</evidence>
<evidence type="ECO:0000256" key="7">
    <source>
        <dbReference type="SAM" id="MobiDB-lite"/>
    </source>
</evidence>
<evidence type="ECO:0000313" key="10">
    <source>
        <dbReference type="Proteomes" id="UP001354971"/>
    </source>
</evidence>